<dbReference type="PRINTS" id="PR00039">
    <property type="entry name" value="HTHLYSR"/>
</dbReference>
<dbReference type="PANTHER" id="PTHR30126">
    <property type="entry name" value="HTH-TYPE TRANSCRIPTIONAL REGULATOR"/>
    <property type="match status" value="1"/>
</dbReference>
<dbReference type="GO" id="GO:0003700">
    <property type="term" value="F:DNA-binding transcription factor activity"/>
    <property type="evidence" value="ECO:0007669"/>
    <property type="project" value="InterPro"/>
</dbReference>
<keyword evidence="3" id="KW-0238">DNA-binding</keyword>
<gene>
    <name evidence="6" type="primary">LysR</name>
    <name evidence="6" type="ORF">SCFA_1210002</name>
</gene>
<name>A0A485LUH1_9ZZZZ</name>
<dbReference type="InterPro" id="IPR000847">
    <property type="entry name" value="LysR_HTH_N"/>
</dbReference>
<dbReference type="EMBL" id="CAADRN010000026">
    <property type="protein sequence ID" value="VFU11521.1"/>
    <property type="molecule type" value="Genomic_DNA"/>
</dbReference>
<reference evidence="6" key="1">
    <citation type="submission" date="2019-03" db="EMBL/GenBank/DDBJ databases">
        <authorList>
            <person name="Hao L."/>
        </authorList>
    </citation>
    <scope>NUCLEOTIDE SEQUENCE</scope>
</reference>
<comment type="similarity">
    <text evidence="1">Belongs to the LysR transcriptional regulatory family.</text>
</comment>
<dbReference type="Pfam" id="PF00126">
    <property type="entry name" value="HTH_1"/>
    <property type="match status" value="1"/>
</dbReference>
<evidence type="ECO:0000259" key="5">
    <source>
        <dbReference type="PROSITE" id="PS50931"/>
    </source>
</evidence>
<evidence type="ECO:0000313" key="6">
    <source>
        <dbReference type="EMBL" id="VFU11521.1"/>
    </source>
</evidence>
<dbReference type="PROSITE" id="PS50931">
    <property type="entry name" value="HTH_LYSR"/>
    <property type="match status" value="1"/>
</dbReference>
<dbReference type="Pfam" id="PF03466">
    <property type="entry name" value="LysR_substrate"/>
    <property type="match status" value="1"/>
</dbReference>
<dbReference type="GO" id="GO:0000976">
    <property type="term" value="F:transcription cis-regulatory region binding"/>
    <property type="evidence" value="ECO:0007669"/>
    <property type="project" value="TreeGrafter"/>
</dbReference>
<dbReference type="SUPFAM" id="SSF53850">
    <property type="entry name" value="Periplasmic binding protein-like II"/>
    <property type="match status" value="1"/>
</dbReference>
<organism evidence="6">
    <name type="scientific">anaerobic digester metagenome</name>
    <dbReference type="NCBI Taxonomy" id="1263854"/>
    <lineage>
        <taxon>unclassified sequences</taxon>
        <taxon>metagenomes</taxon>
        <taxon>ecological metagenomes</taxon>
    </lineage>
</organism>
<dbReference type="InterPro" id="IPR005119">
    <property type="entry name" value="LysR_subst-bd"/>
</dbReference>
<keyword evidence="2" id="KW-0805">Transcription regulation</keyword>
<dbReference type="InterPro" id="IPR036388">
    <property type="entry name" value="WH-like_DNA-bd_sf"/>
</dbReference>
<dbReference type="NCBIfam" id="NF040786">
    <property type="entry name" value="LysR_Sec_metab"/>
    <property type="match status" value="1"/>
</dbReference>
<proteinExistence type="inferred from homology"/>
<evidence type="ECO:0000256" key="4">
    <source>
        <dbReference type="ARBA" id="ARBA00023163"/>
    </source>
</evidence>
<sequence length="305" mass="34005">MNFKQLEAFLWVAELQSFTKAARQLYISQPAISFQIKALEEDLQAPLFQRGDKKVMLTEAGRVLYPEAKKMLRHYQKIKEGLEDLKGLKTGHLMVGASTIPGEYILPLLIGGFKKKYPGIDITLKVAGSSQVARWVRQREIDLGITGVPYNNEGIHCVPWLKDQLILIAPPSHQWAKLIQGIAVADLKNGTMVLREQGSGTRRTLEKKLEEKKIDLDKIPCAMELGSTRAVITAVEAGLGVSIVSRYAVQEALELGRVVEVPLVGLDLARSLYQLRHSQGPGGFAVEAFVNFISDRDICKRFLRE</sequence>
<dbReference type="FunFam" id="1.10.10.10:FF:000001">
    <property type="entry name" value="LysR family transcriptional regulator"/>
    <property type="match status" value="1"/>
</dbReference>
<dbReference type="CDD" id="cd08420">
    <property type="entry name" value="PBP2_CysL_like"/>
    <property type="match status" value="1"/>
</dbReference>
<accession>A0A485LUH1</accession>
<evidence type="ECO:0000256" key="2">
    <source>
        <dbReference type="ARBA" id="ARBA00023015"/>
    </source>
</evidence>
<dbReference type="InterPro" id="IPR036390">
    <property type="entry name" value="WH_DNA-bd_sf"/>
</dbReference>
<feature type="domain" description="HTH lysR-type" evidence="5">
    <location>
        <begin position="1"/>
        <end position="58"/>
    </location>
</feature>
<dbReference type="AlphaFoldDB" id="A0A485LUH1"/>
<dbReference type="InterPro" id="IPR047788">
    <property type="entry name" value="LysR-like_Sec_metab"/>
</dbReference>
<evidence type="ECO:0000256" key="3">
    <source>
        <dbReference type="ARBA" id="ARBA00023125"/>
    </source>
</evidence>
<keyword evidence="4" id="KW-0804">Transcription</keyword>
<dbReference type="Gene3D" id="3.40.190.290">
    <property type="match status" value="1"/>
</dbReference>
<dbReference type="SUPFAM" id="SSF46785">
    <property type="entry name" value="Winged helix' DNA-binding domain"/>
    <property type="match status" value="1"/>
</dbReference>
<evidence type="ECO:0000256" key="1">
    <source>
        <dbReference type="ARBA" id="ARBA00009437"/>
    </source>
</evidence>
<protein>
    <submittedName>
        <fullName evidence="6">Transcriptional regulator</fullName>
    </submittedName>
</protein>
<dbReference type="Gene3D" id="1.10.10.10">
    <property type="entry name" value="Winged helix-like DNA-binding domain superfamily/Winged helix DNA-binding domain"/>
    <property type="match status" value="1"/>
</dbReference>
<dbReference type="PANTHER" id="PTHR30126:SF40">
    <property type="entry name" value="HTH-TYPE TRANSCRIPTIONAL REGULATOR GLTR"/>
    <property type="match status" value="1"/>
</dbReference>